<organism evidence="1 2">
    <name type="scientific">Tsuneonella suprasediminis</name>
    <dbReference type="NCBI Taxonomy" id="2306996"/>
    <lineage>
        <taxon>Bacteria</taxon>
        <taxon>Pseudomonadati</taxon>
        <taxon>Pseudomonadota</taxon>
        <taxon>Alphaproteobacteria</taxon>
        <taxon>Sphingomonadales</taxon>
        <taxon>Erythrobacteraceae</taxon>
        <taxon>Tsuneonella</taxon>
    </lineage>
</organism>
<reference evidence="1 2" key="1">
    <citation type="submission" date="2018-09" db="EMBL/GenBank/DDBJ databases">
        <title>Altererythrobacter sp.Ery1 and Ery12, the genome sequencing of novel strains in genus Alterythrobacter.</title>
        <authorList>
            <person name="Cheng H."/>
            <person name="Wu Y.-H."/>
            <person name="Fang C."/>
            <person name="Xu X.-W."/>
        </authorList>
    </citation>
    <scope>NUCLEOTIDE SEQUENCE [LARGE SCALE GENOMIC DNA]</scope>
    <source>
        <strain evidence="1 2">Ery12</strain>
    </source>
</reference>
<proteinExistence type="predicted"/>
<dbReference type="Proteomes" id="UP000284322">
    <property type="component" value="Unassembled WGS sequence"/>
</dbReference>
<evidence type="ECO:0000313" key="2">
    <source>
        <dbReference type="Proteomes" id="UP000284322"/>
    </source>
</evidence>
<dbReference type="EMBL" id="RAHJ01000018">
    <property type="protein sequence ID" value="RJX68053.1"/>
    <property type="molecule type" value="Genomic_DNA"/>
</dbReference>
<evidence type="ECO:0000313" key="1">
    <source>
        <dbReference type="EMBL" id="RJX68053.1"/>
    </source>
</evidence>
<accession>A0A419R2V3</accession>
<protein>
    <submittedName>
        <fullName evidence="1">Uncharacterized protein</fullName>
    </submittedName>
</protein>
<gene>
    <name evidence="1" type="ORF">D6858_08995</name>
</gene>
<sequence length="101" mass="10392">MSVGGAYDCVTKTPMGDQKSVFTVVPSDDGTTFTGQNAGAMGTMDVQDGKIDGNTLTWTMNMTVPMPMKLEATATVDGDALTGEVKAGAFGSMAMTGQRQG</sequence>
<dbReference type="RefSeq" id="WP_102153473.1">
    <property type="nucleotide sequence ID" value="NZ_DATCMS010000001.1"/>
</dbReference>
<name>A0A419R2V3_9SPHN</name>
<comment type="caution">
    <text evidence="1">The sequence shown here is derived from an EMBL/GenBank/DDBJ whole genome shotgun (WGS) entry which is preliminary data.</text>
</comment>
<dbReference type="AlphaFoldDB" id="A0A419R2V3"/>
<keyword evidence="2" id="KW-1185">Reference proteome</keyword>
<dbReference type="OrthoDB" id="5145750at2"/>